<sequence>MTYNNAEETPIEKVADIAAFIAKADKNPVIFSGNVEVIYQTGSYLFVKDNSGRLLIYGKIDQTYEPGDVIPGGFMGSYGTYGGEPQLTNPTGLQPATARNESAPRTIALSEITEANKFEYVAINGVNIASVNNRNITFQQGETTFAGYNQFYTTLPEEYENVTFNVTAIIGCYNGNLQVQPISIEKADSSSISEIGTDDNAPAEYFNLQGIRVENPENGLFIRRQGNKVSKVIIR</sequence>
<evidence type="ECO:0000313" key="1">
    <source>
        <dbReference type="EMBL" id="QCD41646.1"/>
    </source>
</evidence>
<dbReference type="RefSeq" id="WP_136414433.1">
    <property type="nucleotide sequence ID" value="NZ_CP039396.1"/>
</dbReference>
<proteinExistence type="predicted"/>
<dbReference type="EMBL" id="CP039396">
    <property type="protein sequence ID" value="QCD41646.1"/>
    <property type="molecule type" value="Genomic_DNA"/>
</dbReference>
<evidence type="ECO:0000313" key="2">
    <source>
        <dbReference type="Proteomes" id="UP000297149"/>
    </source>
</evidence>
<keyword evidence="2" id="KW-1185">Reference proteome</keyword>
<dbReference type="KEGG" id="ddb:E7747_04715"/>
<gene>
    <name evidence="1" type="ORF">E7747_04715</name>
</gene>
<reference evidence="2" key="1">
    <citation type="submission" date="2019-02" db="EMBL/GenBank/DDBJ databases">
        <title>Isolation and identification of novel species under the genus Muribaculum.</title>
        <authorList>
            <person name="Miyake S."/>
            <person name="Ding Y."/>
            <person name="Low A."/>
            <person name="Soh M."/>
            <person name="Seedorf H."/>
        </authorList>
    </citation>
    <scope>NUCLEOTIDE SEQUENCE [LARGE SCALE GENOMIC DNA]</scope>
    <source>
        <strain evidence="2">H5</strain>
    </source>
</reference>
<name>A0A4P7W179_9BACT</name>
<organism evidence="1 2">
    <name type="scientific">Duncaniella dubosii</name>
    <dbReference type="NCBI Taxonomy" id="2518971"/>
    <lineage>
        <taxon>Bacteria</taxon>
        <taxon>Pseudomonadati</taxon>
        <taxon>Bacteroidota</taxon>
        <taxon>Bacteroidia</taxon>
        <taxon>Bacteroidales</taxon>
        <taxon>Muribaculaceae</taxon>
        <taxon>Duncaniella</taxon>
    </lineage>
</organism>
<protein>
    <recommendedName>
        <fullName evidence="3">DUF5689 domain-containing protein</fullName>
    </recommendedName>
</protein>
<dbReference type="AlphaFoldDB" id="A0A4P7W179"/>
<evidence type="ECO:0008006" key="3">
    <source>
        <dbReference type="Google" id="ProtNLM"/>
    </source>
</evidence>
<accession>A0A4P7W179</accession>
<dbReference type="Proteomes" id="UP000297149">
    <property type="component" value="Chromosome"/>
</dbReference>